<gene>
    <name evidence="1" type="ORF">METZ01_LOCUS442317</name>
</gene>
<feature type="non-terminal residue" evidence="1">
    <location>
        <position position="1"/>
    </location>
</feature>
<protein>
    <submittedName>
        <fullName evidence="1">Uncharacterized protein</fullName>
    </submittedName>
</protein>
<sequence length="260" mass="28408">LLDRSRAVLVLRDGWEPQSPRAVEGSASGGGVSSYGADQCLATFAYSQFFEVCQYHQQIYTLDEVEELTVAYRQYLVSELDSATTMAYVGSILDAVDGFDILRVLATKSLLGISSRILISEGDAAFIRWTALANHYPGLHPSIDESFRHLRSLRGFPMTAATDAKFGDLADTATIHLEGSLRGLRSMAEKEWETIPQSHRNHLDEDQFISSTINDWLQDACIISVGSGASHCSGSLVDEIISITPSPADDPQVVDGHLAR</sequence>
<dbReference type="EMBL" id="UINC01180322">
    <property type="protein sequence ID" value="SVD89463.1"/>
    <property type="molecule type" value="Genomic_DNA"/>
</dbReference>
<organism evidence="1">
    <name type="scientific">marine metagenome</name>
    <dbReference type="NCBI Taxonomy" id="408172"/>
    <lineage>
        <taxon>unclassified sequences</taxon>
        <taxon>metagenomes</taxon>
        <taxon>ecological metagenomes</taxon>
    </lineage>
</organism>
<dbReference type="AlphaFoldDB" id="A0A382Z201"/>
<feature type="non-terminal residue" evidence="1">
    <location>
        <position position="260"/>
    </location>
</feature>
<evidence type="ECO:0000313" key="1">
    <source>
        <dbReference type="EMBL" id="SVD89463.1"/>
    </source>
</evidence>
<name>A0A382Z201_9ZZZZ</name>
<reference evidence="1" key="1">
    <citation type="submission" date="2018-05" db="EMBL/GenBank/DDBJ databases">
        <authorList>
            <person name="Lanie J.A."/>
            <person name="Ng W.-L."/>
            <person name="Kazmierczak K.M."/>
            <person name="Andrzejewski T.M."/>
            <person name="Davidsen T.M."/>
            <person name="Wayne K.J."/>
            <person name="Tettelin H."/>
            <person name="Glass J.I."/>
            <person name="Rusch D."/>
            <person name="Podicherti R."/>
            <person name="Tsui H.-C.T."/>
            <person name="Winkler M.E."/>
        </authorList>
    </citation>
    <scope>NUCLEOTIDE SEQUENCE</scope>
</reference>
<proteinExistence type="predicted"/>
<accession>A0A382Z201</accession>